<dbReference type="InterPro" id="IPR022968">
    <property type="entry name" value="Tsr3-like"/>
</dbReference>
<sequence length="104" mass="11602">MFSAIGAGVPSYLQTLWGRSLVAGDKEGALLYLSKFKWGKTFLKLNGELLDKYSACKSSSDVVEMQNLHLKQLEEELLAEKVSISYLLWRQENPMALRSGSNAC</sequence>
<dbReference type="EMBL" id="VSRR010008931">
    <property type="protein sequence ID" value="MPC49534.1"/>
    <property type="molecule type" value="Genomic_DNA"/>
</dbReference>
<dbReference type="GO" id="GO:0106388">
    <property type="term" value="F:rRNA small subunit aminocarboxypropyltransferase activity"/>
    <property type="evidence" value="ECO:0007669"/>
    <property type="project" value="InterPro"/>
</dbReference>
<evidence type="ECO:0000256" key="2">
    <source>
        <dbReference type="ARBA" id="ARBA00022517"/>
    </source>
</evidence>
<dbReference type="PANTHER" id="PTHR20426:SF0">
    <property type="entry name" value="18S RRNA AMINOCARBOXYPROPYLTRANSFERASE"/>
    <property type="match status" value="1"/>
</dbReference>
<evidence type="ECO:0000313" key="7">
    <source>
        <dbReference type="EMBL" id="MPC49534.1"/>
    </source>
</evidence>
<evidence type="ECO:0000256" key="1">
    <source>
        <dbReference type="ARBA" id="ARBA00022490"/>
    </source>
</evidence>
<keyword evidence="5" id="KW-0949">S-adenosyl-L-methionine</keyword>
<evidence type="ECO:0000313" key="8">
    <source>
        <dbReference type="Proteomes" id="UP000324222"/>
    </source>
</evidence>
<keyword evidence="2" id="KW-0690">Ribosome biogenesis</keyword>
<reference evidence="7 8" key="1">
    <citation type="submission" date="2019-05" db="EMBL/GenBank/DDBJ databases">
        <title>Another draft genome of Portunus trituberculatus and its Hox gene families provides insights of decapod evolution.</title>
        <authorList>
            <person name="Jeong J.-H."/>
            <person name="Song I."/>
            <person name="Kim S."/>
            <person name="Choi T."/>
            <person name="Kim D."/>
            <person name="Ryu S."/>
            <person name="Kim W."/>
        </authorList>
    </citation>
    <scope>NUCLEOTIDE SEQUENCE [LARGE SCALE GENOMIC DNA]</scope>
    <source>
        <tissue evidence="7">Muscle</tissue>
    </source>
</reference>
<dbReference type="Proteomes" id="UP000324222">
    <property type="component" value="Unassembled WGS sequence"/>
</dbReference>
<dbReference type="Pfam" id="PF04034">
    <property type="entry name" value="Ribo_biogen_C"/>
    <property type="match status" value="1"/>
</dbReference>
<accession>A0A5B7FZA5</accession>
<evidence type="ECO:0000259" key="6">
    <source>
        <dbReference type="Pfam" id="PF04034"/>
    </source>
</evidence>
<comment type="caution">
    <text evidence="7">The sequence shown here is derived from an EMBL/GenBank/DDBJ whole genome shotgun (WGS) entry which is preliminary data.</text>
</comment>
<name>A0A5B7FZA5_PORTR</name>
<keyword evidence="4" id="KW-0808">Transferase</keyword>
<evidence type="ECO:0000256" key="5">
    <source>
        <dbReference type="ARBA" id="ARBA00022691"/>
    </source>
</evidence>
<evidence type="ECO:0000256" key="4">
    <source>
        <dbReference type="ARBA" id="ARBA00022679"/>
    </source>
</evidence>
<keyword evidence="3" id="KW-0698">rRNA processing</keyword>
<evidence type="ECO:0000256" key="3">
    <source>
        <dbReference type="ARBA" id="ARBA00022552"/>
    </source>
</evidence>
<dbReference type="AlphaFoldDB" id="A0A5B7FZA5"/>
<dbReference type="GO" id="GO:0030490">
    <property type="term" value="P:maturation of SSU-rRNA"/>
    <property type="evidence" value="ECO:0007669"/>
    <property type="project" value="TreeGrafter"/>
</dbReference>
<protein>
    <submittedName>
        <fullName evidence="7">Ribosome biogenesis protein TSR3</fullName>
    </submittedName>
</protein>
<dbReference type="OrthoDB" id="10262062at2759"/>
<gene>
    <name evidence="7" type="primary">TSR3</name>
    <name evidence="7" type="ORF">E2C01_043338</name>
</gene>
<dbReference type="PANTHER" id="PTHR20426">
    <property type="entry name" value="RIBOSOME BIOGENESIS PROTEIN TSR3 HOMOLOG"/>
    <property type="match status" value="1"/>
</dbReference>
<keyword evidence="1" id="KW-0963">Cytoplasm</keyword>
<proteinExistence type="predicted"/>
<feature type="domain" description="16S/18S rRNA aminocarboxypropyltransferase Tsr3 C-terminal" evidence="6">
    <location>
        <begin position="21"/>
        <end position="68"/>
    </location>
</feature>
<dbReference type="InterPro" id="IPR007177">
    <property type="entry name" value="Tsr3_C"/>
</dbReference>
<keyword evidence="8" id="KW-1185">Reference proteome</keyword>
<organism evidence="7 8">
    <name type="scientific">Portunus trituberculatus</name>
    <name type="common">Swimming crab</name>
    <name type="synonym">Neptunus trituberculatus</name>
    <dbReference type="NCBI Taxonomy" id="210409"/>
    <lineage>
        <taxon>Eukaryota</taxon>
        <taxon>Metazoa</taxon>
        <taxon>Ecdysozoa</taxon>
        <taxon>Arthropoda</taxon>
        <taxon>Crustacea</taxon>
        <taxon>Multicrustacea</taxon>
        <taxon>Malacostraca</taxon>
        <taxon>Eumalacostraca</taxon>
        <taxon>Eucarida</taxon>
        <taxon>Decapoda</taxon>
        <taxon>Pleocyemata</taxon>
        <taxon>Brachyura</taxon>
        <taxon>Eubrachyura</taxon>
        <taxon>Portunoidea</taxon>
        <taxon>Portunidae</taxon>
        <taxon>Portuninae</taxon>
        <taxon>Portunus</taxon>
    </lineage>
</organism>